<evidence type="ECO:0000313" key="3">
    <source>
        <dbReference type="Proteomes" id="UP000006671"/>
    </source>
</evidence>
<sequence length="141" mass="16361">MFIRNIQKLDESQPSLSTSSYPISPEAKYYIDKQPSTYHITGPLNLKLSKRSRTFHGSDQATKCVACRLDCMKKIHPEIGSFFESCRNQYYYYGCKKRHPCYEEGDGDFVMEMAIGICLEKNGCIMRREFLSNVDDDQDEQ</sequence>
<dbReference type="RefSeq" id="XP_002678801.1">
    <property type="nucleotide sequence ID" value="XM_002678755.1"/>
</dbReference>
<evidence type="ECO:0000256" key="1">
    <source>
        <dbReference type="SAM" id="MobiDB-lite"/>
    </source>
</evidence>
<keyword evidence="3" id="KW-1185">Reference proteome</keyword>
<organism evidence="3">
    <name type="scientific">Naegleria gruberi</name>
    <name type="common">Amoeba</name>
    <dbReference type="NCBI Taxonomy" id="5762"/>
    <lineage>
        <taxon>Eukaryota</taxon>
        <taxon>Discoba</taxon>
        <taxon>Heterolobosea</taxon>
        <taxon>Tetramitia</taxon>
        <taxon>Eutetramitia</taxon>
        <taxon>Vahlkampfiidae</taxon>
        <taxon>Naegleria</taxon>
    </lineage>
</organism>
<accession>D2VB36</accession>
<dbReference type="InParanoid" id="D2VB36"/>
<dbReference type="EMBL" id="GG738860">
    <property type="protein sequence ID" value="EFC46057.1"/>
    <property type="molecule type" value="Genomic_DNA"/>
</dbReference>
<dbReference type="KEGG" id="ngr:NAEGRDRAFT_66075"/>
<dbReference type="GeneID" id="8848516"/>
<dbReference type="VEuPathDB" id="AmoebaDB:NAEGRDRAFT_66075"/>
<protein>
    <submittedName>
        <fullName evidence="2">Predicted protein</fullName>
    </submittedName>
</protein>
<reference evidence="2 3" key="1">
    <citation type="journal article" date="2010" name="Cell">
        <title>The genome of Naegleria gruberi illuminates early eukaryotic versatility.</title>
        <authorList>
            <person name="Fritz-Laylin L.K."/>
            <person name="Prochnik S.E."/>
            <person name="Ginger M.L."/>
            <person name="Dacks J.B."/>
            <person name="Carpenter M.L."/>
            <person name="Field M.C."/>
            <person name="Kuo A."/>
            <person name="Paredez A."/>
            <person name="Chapman J."/>
            <person name="Pham J."/>
            <person name="Shu S."/>
            <person name="Neupane R."/>
            <person name="Cipriano M."/>
            <person name="Mancuso J."/>
            <person name="Tu H."/>
            <person name="Salamov A."/>
            <person name="Lindquist E."/>
            <person name="Shapiro H."/>
            <person name="Lucas S."/>
            <person name="Grigoriev I.V."/>
            <person name="Cande W.Z."/>
            <person name="Fulton C."/>
            <person name="Rokhsar D.S."/>
            <person name="Dawson S.C."/>
        </authorList>
    </citation>
    <scope>NUCLEOTIDE SEQUENCE [LARGE SCALE GENOMIC DNA]</scope>
    <source>
        <strain evidence="2 3">NEG-M</strain>
    </source>
</reference>
<name>D2VB36_NAEGR</name>
<feature type="region of interest" description="Disordered" evidence="1">
    <location>
        <begin position="1"/>
        <end position="20"/>
    </location>
</feature>
<proteinExistence type="predicted"/>
<evidence type="ECO:0000313" key="2">
    <source>
        <dbReference type="EMBL" id="EFC46057.1"/>
    </source>
</evidence>
<dbReference type="OrthoDB" id="10418288at2759"/>
<dbReference type="AlphaFoldDB" id="D2VB36"/>
<gene>
    <name evidence="2" type="ORF">NAEGRDRAFT_66075</name>
</gene>
<dbReference type="Proteomes" id="UP000006671">
    <property type="component" value="Unassembled WGS sequence"/>
</dbReference>